<dbReference type="InterPro" id="IPR013216">
    <property type="entry name" value="Methyltransf_11"/>
</dbReference>
<proteinExistence type="predicted"/>
<evidence type="ECO:0000313" key="3">
    <source>
        <dbReference type="Proteomes" id="UP000011747"/>
    </source>
</evidence>
<dbReference type="EMBL" id="ACWF01000148">
    <property type="protein sequence ID" value="EHL74540.1"/>
    <property type="molecule type" value="Genomic_DNA"/>
</dbReference>
<organism evidence="2 3">
    <name type="scientific">Bacillus smithii 7_3_47FAA</name>
    <dbReference type="NCBI Taxonomy" id="665952"/>
    <lineage>
        <taxon>Bacteria</taxon>
        <taxon>Bacillati</taxon>
        <taxon>Bacillota</taxon>
        <taxon>Bacilli</taxon>
        <taxon>Bacillales</taxon>
        <taxon>Bacillaceae</taxon>
        <taxon>Bacillus</taxon>
    </lineage>
</organism>
<dbReference type="InterPro" id="IPR029063">
    <property type="entry name" value="SAM-dependent_MTases_sf"/>
</dbReference>
<dbReference type="Pfam" id="PF08241">
    <property type="entry name" value="Methyltransf_11"/>
    <property type="match status" value="1"/>
</dbReference>
<dbReference type="PANTHER" id="PTHR43861:SF1">
    <property type="entry name" value="TRANS-ACONITATE 2-METHYLTRANSFERASE"/>
    <property type="match status" value="1"/>
</dbReference>
<dbReference type="Gene3D" id="3.40.50.150">
    <property type="entry name" value="Vaccinia Virus protein VP39"/>
    <property type="match status" value="1"/>
</dbReference>
<dbReference type="GO" id="GO:0008757">
    <property type="term" value="F:S-adenosylmethionine-dependent methyltransferase activity"/>
    <property type="evidence" value="ECO:0007669"/>
    <property type="project" value="InterPro"/>
</dbReference>
<dbReference type="AlphaFoldDB" id="G9QNZ5"/>
<dbReference type="PANTHER" id="PTHR43861">
    <property type="entry name" value="TRANS-ACONITATE 2-METHYLTRANSFERASE-RELATED"/>
    <property type="match status" value="1"/>
</dbReference>
<sequence>MKSNEWTDYAKDQWNQNAQNWHVRSKNMWEKGSRKEILPFLQSALPIGKKICDLGCGDGYAALKLAEAGYLVTGIDLSEQMISIAKSYQYPNVRFLVGDLSNVPIPDHSQDGVLAINSIEWTESPLDVIREIGRILIPKGIACIGILGPTAGPRENAYPRLLGEKVMMNTMMPWEFSKLASEHGFITLKELHVPKRETDRTILSTLPDPLKQAISFMTVFLLQKVN</sequence>
<evidence type="ECO:0000313" key="2">
    <source>
        <dbReference type="EMBL" id="EHL74540.1"/>
    </source>
</evidence>
<comment type="caution">
    <text evidence="2">The sequence shown here is derived from an EMBL/GenBank/DDBJ whole genome shotgun (WGS) entry which is preliminary data.</text>
</comment>
<name>G9QNZ5_9BACI</name>
<dbReference type="HOGENOM" id="CLU_1222762_0_0_9"/>
<dbReference type="Proteomes" id="UP000011747">
    <property type="component" value="Unassembled WGS sequence"/>
</dbReference>
<reference evidence="2 3" key="1">
    <citation type="submission" date="2011-09" db="EMBL/GenBank/DDBJ databases">
        <title>The Genome Sequence of Bacillus smithii 7_3_47FAA.</title>
        <authorList>
            <consortium name="The Broad Institute Genome Sequencing Platform"/>
            <person name="Earl A."/>
            <person name="Ward D."/>
            <person name="Feldgarden M."/>
            <person name="Gevers D."/>
            <person name="Daigneault M."/>
            <person name="Strauss J."/>
            <person name="Allen-Vercoe E."/>
            <person name="Young S.K."/>
            <person name="Zeng Q."/>
            <person name="Gargeya S."/>
            <person name="Fitzgerald M."/>
            <person name="Haas B."/>
            <person name="Abouelleil A."/>
            <person name="Alvarado L."/>
            <person name="Arachchi H.M."/>
            <person name="Berlin A."/>
            <person name="Brown A."/>
            <person name="Chapman S.B."/>
            <person name="Chen Z."/>
            <person name="Dunbar C."/>
            <person name="Freedman E."/>
            <person name="Gearin G."/>
            <person name="Goldberg J."/>
            <person name="Griggs A."/>
            <person name="Gujja S."/>
            <person name="Heiman D."/>
            <person name="Howarth C."/>
            <person name="Larson L."/>
            <person name="Lui A."/>
            <person name="MacDonald P.J.P."/>
            <person name="Montmayeur A."/>
            <person name="Murphy C."/>
            <person name="Neiman D."/>
            <person name="Pearson M."/>
            <person name="Priest M."/>
            <person name="Roberts A."/>
            <person name="Saif S."/>
            <person name="Shea T."/>
            <person name="Shenoy N."/>
            <person name="Sisk P."/>
            <person name="Stolte C."/>
            <person name="Sykes S."/>
            <person name="Wortman J."/>
            <person name="Nusbaum C."/>
            <person name="Birren B."/>
        </authorList>
    </citation>
    <scope>NUCLEOTIDE SEQUENCE [LARGE SCALE GENOMIC DNA]</scope>
    <source>
        <strain evidence="2 3">7_3_47FAA</strain>
    </source>
</reference>
<evidence type="ECO:0000259" key="1">
    <source>
        <dbReference type="Pfam" id="PF08241"/>
    </source>
</evidence>
<gene>
    <name evidence="2" type="ORF">HMPREF1015_00012</name>
</gene>
<dbReference type="SUPFAM" id="SSF53335">
    <property type="entry name" value="S-adenosyl-L-methionine-dependent methyltransferases"/>
    <property type="match status" value="1"/>
</dbReference>
<protein>
    <recommendedName>
        <fullName evidence="1">Methyltransferase type 11 domain-containing protein</fullName>
    </recommendedName>
</protein>
<feature type="domain" description="Methyltransferase type 11" evidence="1">
    <location>
        <begin position="53"/>
        <end position="144"/>
    </location>
</feature>
<accession>G9QNZ5</accession>
<dbReference type="CDD" id="cd02440">
    <property type="entry name" value="AdoMet_MTases"/>
    <property type="match status" value="1"/>
</dbReference>
<dbReference type="PATRIC" id="fig|665952.3.peg.2867"/>
<keyword evidence="3" id="KW-1185">Reference proteome</keyword>
<dbReference type="RefSeq" id="WP_003355067.1">
    <property type="nucleotide sequence ID" value="NZ_JH414764.1"/>
</dbReference>